<comment type="similarity">
    <text evidence="2">Belongs to the class-I pyridoxal-phosphate-dependent aminotransferase family.</text>
</comment>
<evidence type="ECO:0000256" key="2">
    <source>
        <dbReference type="ARBA" id="ARBA00007441"/>
    </source>
</evidence>
<accession>A0A381YQ17</accession>
<protein>
    <recommendedName>
        <fullName evidence="6">Aminotransferase class I/classII large domain-containing protein</fullName>
    </recommendedName>
</protein>
<dbReference type="InterPro" id="IPR015422">
    <property type="entry name" value="PyrdxlP-dep_Trfase_small"/>
</dbReference>
<keyword evidence="4" id="KW-0808">Transferase</keyword>
<dbReference type="EMBL" id="UINC01018765">
    <property type="protein sequence ID" value="SVA79095.1"/>
    <property type="molecule type" value="Genomic_DNA"/>
</dbReference>
<dbReference type="AlphaFoldDB" id="A0A381YQ17"/>
<dbReference type="CDD" id="cd00609">
    <property type="entry name" value="AAT_like"/>
    <property type="match status" value="1"/>
</dbReference>
<dbReference type="InterPro" id="IPR015421">
    <property type="entry name" value="PyrdxlP-dep_Trfase_major"/>
</dbReference>
<evidence type="ECO:0000256" key="5">
    <source>
        <dbReference type="ARBA" id="ARBA00022898"/>
    </source>
</evidence>
<dbReference type="PANTHER" id="PTHR43807">
    <property type="entry name" value="FI04487P"/>
    <property type="match status" value="1"/>
</dbReference>
<dbReference type="InterPro" id="IPR004839">
    <property type="entry name" value="Aminotransferase_I/II_large"/>
</dbReference>
<evidence type="ECO:0000259" key="6">
    <source>
        <dbReference type="Pfam" id="PF00155"/>
    </source>
</evidence>
<comment type="cofactor">
    <cofactor evidence="1">
        <name>pyridoxal 5'-phosphate</name>
        <dbReference type="ChEBI" id="CHEBI:597326"/>
    </cofactor>
</comment>
<proteinExistence type="inferred from homology"/>
<reference evidence="7" key="1">
    <citation type="submission" date="2018-05" db="EMBL/GenBank/DDBJ databases">
        <authorList>
            <person name="Lanie J.A."/>
            <person name="Ng W.-L."/>
            <person name="Kazmierczak K.M."/>
            <person name="Andrzejewski T.M."/>
            <person name="Davidsen T.M."/>
            <person name="Wayne K.J."/>
            <person name="Tettelin H."/>
            <person name="Glass J.I."/>
            <person name="Rusch D."/>
            <person name="Podicherti R."/>
            <person name="Tsui H.-C.T."/>
            <person name="Winkler M.E."/>
        </authorList>
    </citation>
    <scope>NUCLEOTIDE SEQUENCE</scope>
</reference>
<evidence type="ECO:0000256" key="3">
    <source>
        <dbReference type="ARBA" id="ARBA00022576"/>
    </source>
</evidence>
<feature type="domain" description="Aminotransferase class I/classII large" evidence="6">
    <location>
        <begin position="32"/>
        <end position="384"/>
    </location>
</feature>
<dbReference type="InterPro" id="IPR015424">
    <property type="entry name" value="PyrdxlP-dep_Trfase"/>
</dbReference>
<evidence type="ECO:0000313" key="7">
    <source>
        <dbReference type="EMBL" id="SVA79095.1"/>
    </source>
</evidence>
<sequence length="391" mass="41808">MGAGNPHLVERLQEFGVTIFAEMSALAADTGAINLGQGFPDTDGPSVVAEAAVAAIRAGHNQYPPGPGIEPLRRAVADHQHRFYGLNVDPDDEVLVTAGASEGLAAALLALVEPGQEVVTFEPYFDFYAAAIALAGGRRRVVTLHTPDYSFDPEDLVASIGPATRMILLNSPHNPTGKVFDADELAWVARLAIEHDLLVVTDEVYEHLVFDGATHIPIATLPGMAERTLTVSSAAKTFGFTGWKIGWVHGPAELVAAVRTAKQFLTYVNGTPFQHALVTALALDDNYFVGLATDMAAKRDLLCAGLEAAGFEVFRPGGTYYATVDITPLGADSGVDFCRALPGRCGVVAVPNEVFYDNKRVGRPLVRFAYCKRPEVLAEAADRLSTLRQVH</sequence>
<dbReference type="NCBIfam" id="NF005855">
    <property type="entry name" value="PRK07777.1"/>
    <property type="match status" value="1"/>
</dbReference>
<keyword evidence="3" id="KW-0032">Aminotransferase</keyword>
<evidence type="ECO:0000256" key="1">
    <source>
        <dbReference type="ARBA" id="ARBA00001933"/>
    </source>
</evidence>
<dbReference type="GO" id="GO:0016212">
    <property type="term" value="F:kynurenine-oxoglutarate transaminase activity"/>
    <property type="evidence" value="ECO:0007669"/>
    <property type="project" value="TreeGrafter"/>
</dbReference>
<dbReference type="SUPFAM" id="SSF53383">
    <property type="entry name" value="PLP-dependent transferases"/>
    <property type="match status" value="1"/>
</dbReference>
<keyword evidence="5" id="KW-0663">Pyridoxal phosphate</keyword>
<dbReference type="Pfam" id="PF00155">
    <property type="entry name" value="Aminotran_1_2"/>
    <property type="match status" value="1"/>
</dbReference>
<dbReference type="Gene3D" id="3.90.1150.10">
    <property type="entry name" value="Aspartate Aminotransferase, domain 1"/>
    <property type="match status" value="1"/>
</dbReference>
<organism evidence="7">
    <name type="scientific">marine metagenome</name>
    <dbReference type="NCBI Taxonomy" id="408172"/>
    <lineage>
        <taxon>unclassified sequences</taxon>
        <taxon>metagenomes</taxon>
        <taxon>ecological metagenomes</taxon>
    </lineage>
</organism>
<name>A0A381YQ17_9ZZZZ</name>
<dbReference type="FunFam" id="3.40.640.10:FF:000024">
    <property type="entry name" value="Kynurenine--oxoglutarate transaminase 3"/>
    <property type="match status" value="1"/>
</dbReference>
<dbReference type="Gene3D" id="3.40.640.10">
    <property type="entry name" value="Type I PLP-dependent aspartate aminotransferase-like (Major domain)"/>
    <property type="match status" value="1"/>
</dbReference>
<dbReference type="PANTHER" id="PTHR43807:SF20">
    <property type="entry name" value="FI04487P"/>
    <property type="match status" value="1"/>
</dbReference>
<dbReference type="InterPro" id="IPR051326">
    <property type="entry name" value="Kynurenine-oxoglutarate_AT"/>
</dbReference>
<dbReference type="GO" id="GO:0005737">
    <property type="term" value="C:cytoplasm"/>
    <property type="evidence" value="ECO:0007669"/>
    <property type="project" value="TreeGrafter"/>
</dbReference>
<dbReference type="GO" id="GO:0030170">
    <property type="term" value="F:pyridoxal phosphate binding"/>
    <property type="evidence" value="ECO:0007669"/>
    <property type="project" value="InterPro"/>
</dbReference>
<evidence type="ECO:0000256" key="4">
    <source>
        <dbReference type="ARBA" id="ARBA00022679"/>
    </source>
</evidence>
<gene>
    <name evidence="7" type="ORF">METZ01_LOCUS131949</name>
</gene>